<dbReference type="AlphaFoldDB" id="A0A7I7SGW5"/>
<dbReference type="PROSITE" id="PS51257">
    <property type="entry name" value="PROKAR_LIPOPROTEIN"/>
    <property type="match status" value="1"/>
</dbReference>
<evidence type="ECO:0000313" key="2">
    <source>
        <dbReference type="Proteomes" id="UP000193577"/>
    </source>
</evidence>
<accession>A0A7I7SGW5</accession>
<gene>
    <name evidence="1" type="ORF">B8W67_14430</name>
</gene>
<protein>
    <submittedName>
        <fullName evidence="1">Uncharacterized protein</fullName>
    </submittedName>
</protein>
<evidence type="ECO:0000313" key="1">
    <source>
        <dbReference type="EMBL" id="OSC32696.1"/>
    </source>
</evidence>
<sequence>MSTYSRLPAILVAVTLAVAGCSIMAPPPQSPARESATTAAGPPPLSDEQTLDQMRQAARQIAAIARLDNPRGNTSFASCNDQGDPPYKGVANLSFDPPAGVEREVYVARIKEAMLAHGWDDGAPAGHHFRPWQDCDISAMRASSTPSR</sequence>
<dbReference type="Proteomes" id="UP000193577">
    <property type="component" value="Unassembled WGS sequence"/>
</dbReference>
<proteinExistence type="predicted"/>
<name>A0A7I7SGW5_9MYCO</name>
<reference evidence="1 2" key="1">
    <citation type="submission" date="2017-04" db="EMBL/GenBank/DDBJ databases">
        <title>The new phylogeny of genus Mycobacterium.</title>
        <authorList>
            <person name="Tortoli E."/>
            <person name="Trovato A."/>
            <person name="Cirillo D.M."/>
        </authorList>
    </citation>
    <scope>NUCLEOTIDE SEQUENCE [LARGE SCALE GENOMIC DNA]</scope>
    <source>
        <strain evidence="1 2">KCTC 19819</strain>
    </source>
</reference>
<organism evidence="1 2">
    <name type="scientific">Mycolicibacillus koreensis</name>
    <dbReference type="NCBI Taxonomy" id="1069220"/>
    <lineage>
        <taxon>Bacteria</taxon>
        <taxon>Bacillati</taxon>
        <taxon>Actinomycetota</taxon>
        <taxon>Actinomycetes</taxon>
        <taxon>Mycobacteriales</taxon>
        <taxon>Mycobacteriaceae</taxon>
        <taxon>Mycolicibacillus</taxon>
    </lineage>
</organism>
<comment type="caution">
    <text evidence="1">The sequence shown here is derived from an EMBL/GenBank/DDBJ whole genome shotgun (WGS) entry which is preliminary data.</text>
</comment>
<dbReference type="RefSeq" id="WP_085304671.1">
    <property type="nucleotide sequence ID" value="NZ_AP022594.1"/>
</dbReference>
<keyword evidence="2" id="KW-1185">Reference proteome</keyword>
<dbReference type="OrthoDB" id="4743914at2"/>
<dbReference type="EMBL" id="NCXO01000034">
    <property type="protein sequence ID" value="OSC32696.1"/>
    <property type="molecule type" value="Genomic_DNA"/>
</dbReference>